<dbReference type="EMBL" id="LDTB01000025">
    <property type="protein sequence ID" value="KTT72618.1"/>
    <property type="molecule type" value="Genomic_DNA"/>
</dbReference>
<sequence>MKITPPSNLDQQLIAATGCSAREIDTILSAGADRAAAALRPFLDRNELPGIELARAIASDPEALPGIRRIYAELPDPAVPEVAATKAVTK</sequence>
<gene>
    <name evidence="1" type="ORF">NS334_08465</name>
</gene>
<evidence type="ECO:0000313" key="1">
    <source>
        <dbReference type="EMBL" id="KTT72618.1"/>
    </source>
</evidence>
<dbReference type="Proteomes" id="UP000074310">
    <property type="component" value="Unassembled WGS sequence"/>
</dbReference>
<organism evidence="1 2">
    <name type="scientific">Sphingomonas endophytica</name>
    <dbReference type="NCBI Taxonomy" id="869719"/>
    <lineage>
        <taxon>Bacteria</taxon>
        <taxon>Pseudomonadati</taxon>
        <taxon>Pseudomonadota</taxon>
        <taxon>Alphaproteobacteria</taxon>
        <taxon>Sphingomonadales</taxon>
        <taxon>Sphingomonadaceae</taxon>
        <taxon>Sphingomonas</taxon>
    </lineage>
</organism>
<keyword evidence="2" id="KW-1185">Reference proteome</keyword>
<evidence type="ECO:0000313" key="2">
    <source>
        <dbReference type="Proteomes" id="UP000074310"/>
    </source>
</evidence>
<comment type="caution">
    <text evidence="1">The sequence shown here is derived from an EMBL/GenBank/DDBJ whole genome shotgun (WGS) entry which is preliminary data.</text>
</comment>
<protein>
    <submittedName>
        <fullName evidence="1">Uncharacterized protein</fullName>
    </submittedName>
</protein>
<name>A0A147I3G2_9SPHN</name>
<dbReference type="AlphaFoldDB" id="A0A147I3G2"/>
<accession>A0A147I3G2</accession>
<proteinExistence type="predicted"/>
<reference evidence="1 2" key="1">
    <citation type="journal article" date="2016" name="Front. Microbiol.">
        <title>Genomic Resource of Rice Seed Associated Bacteria.</title>
        <authorList>
            <person name="Midha S."/>
            <person name="Bansal K."/>
            <person name="Sharma S."/>
            <person name="Kumar N."/>
            <person name="Patil P.P."/>
            <person name="Chaudhry V."/>
            <person name="Patil P.B."/>
        </authorList>
    </citation>
    <scope>NUCLEOTIDE SEQUENCE [LARGE SCALE GENOMIC DNA]</scope>
    <source>
        <strain evidence="1 2">NS334</strain>
    </source>
</reference>
<dbReference type="PATRIC" id="fig|869719.3.peg.1370"/>